<protein>
    <recommendedName>
        <fullName evidence="4">Leucine-rich repeat-containing N-terminal plant-type domain-containing protein</fullName>
    </recommendedName>
</protein>
<sequence>MDPSSGAVVVLEAPSIGFRAISPSPHHQSPPSSFNPNLGSFGQTHRHNGKEPFHEAGTGDSHNIALPIIGVGFGITGFTLGRTEVEDSIDDPRTGQNNDTGLWKLEDNNILHTNPIFVPEQVNKLISAGELWVRPLEIGVMFHPDPSILDSGINSKIENLQLQIALPSDIAQAVKSAGSVKFRQTFSREDTGDLITNNLSVLPPEADGSGGESDSATVTVHVQGSEQKAASAATSPKVGQKPCELGWVLRADGAECVMCPEGQTTFKIGENMCRDVTQEDILNTLYSVVHGEETWPEEKKRDWGTKKSACSWAGITCNEQGLITGISFPVVGISNY</sequence>
<feature type="compositionally biased region" description="Polar residues" evidence="1">
    <location>
        <begin position="212"/>
        <end position="234"/>
    </location>
</feature>
<dbReference type="AlphaFoldDB" id="K0TKQ6"/>
<evidence type="ECO:0008006" key="4">
    <source>
        <dbReference type="Google" id="ProtNLM"/>
    </source>
</evidence>
<proteinExistence type="predicted"/>
<keyword evidence="3" id="KW-1185">Reference proteome</keyword>
<feature type="region of interest" description="Disordered" evidence="1">
    <location>
        <begin position="201"/>
        <end position="234"/>
    </location>
</feature>
<gene>
    <name evidence="2" type="ORF">THAOC_03621</name>
</gene>
<organism evidence="2 3">
    <name type="scientific">Thalassiosira oceanica</name>
    <name type="common">Marine diatom</name>
    <dbReference type="NCBI Taxonomy" id="159749"/>
    <lineage>
        <taxon>Eukaryota</taxon>
        <taxon>Sar</taxon>
        <taxon>Stramenopiles</taxon>
        <taxon>Ochrophyta</taxon>
        <taxon>Bacillariophyta</taxon>
        <taxon>Coscinodiscophyceae</taxon>
        <taxon>Thalassiosirophycidae</taxon>
        <taxon>Thalassiosirales</taxon>
        <taxon>Thalassiosiraceae</taxon>
        <taxon>Thalassiosira</taxon>
    </lineage>
</organism>
<accession>K0TKQ6</accession>
<name>K0TKQ6_THAOC</name>
<dbReference type="EMBL" id="AGNL01003433">
    <property type="protein sequence ID" value="EJK74686.1"/>
    <property type="molecule type" value="Genomic_DNA"/>
</dbReference>
<feature type="region of interest" description="Disordered" evidence="1">
    <location>
        <begin position="20"/>
        <end position="59"/>
    </location>
</feature>
<evidence type="ECO:0000313" key="2">
    <source>
        <dbReference type="EMBL" id="EJK74686.1"/>
    </source>
</evidence>
<feature type="compositionally biased region" description="Low complexity" evidence="1">
    <location>
        <begin position="22"/>
        <end position="37"/>
    </location>
</feature>
<evidence type="ECO:0000313" key="3">
    <source>
        <dbReference type="Proteomes" id="UP000266841"/>
    </source>
</evidence>
<reference evidence="2 3" key="1">
    <citation type="journal article" date="2012" name="Genome Biol.">
        <title>Genome and low-iron response of an oceanic diatom adapted to chronic iron limitation.</title>
        <authorList>
            <person name="Lommer M."/>
            <person name="Specht M."/>
            <person name="Roy A.S."/>
            <person name="Kraemer L."/>
            <person name="Andreson R."/>
            <person name="Gutowska M.A."/>
            <person name="Wolf J."/>
            <person name="Bergner S.V."/>
            <person name="Schilhabel M.B."/>
            <person name="Klostermeier U.C."/>
            <person name="Beiko R.G."/>
            <person name="Rosenstiel P."/>
            <person name="Hippler M."/>
            <person name="Laroche J."/>
        </authorList>
    </citation>
    <scope>NUCLEOTIDE SEQUENCE [LARGE SCALE GENOMIC DNA]</scope>
    <source>
        <strain evidence="2 3">CCMP1005</strain>
    </source>
</reference>
<dbReference type="Proteomes" id="UP000266841">
    <property type="component" value="Unassembled WGS sequence"/>
</dbReference>
<evidence type="ECO:0000256" key="1">
    <source>
        <dbReference type="SAM" id="MobiDB-lite"/>
    </source>
</evidence>
<comment type="caution">
    <text evidence="2">The sequence shown here is derived from an EMBL/GenBank/DDBJ whole genome shotgun (WGS) entry which is preliminary data.</text>
</comment>